<keyword evidence="6" id="KW-1185">Reference proteome</keyword>
<organism evidence="4 6">
    <name type="scientific">Phytophthora rubi</name>
    <dbReference type="NCBI Taxonomy" id="129364"/>
    <lineage>
        <taxon>Eukaryota</taxon>
        <taxon>Sar</taxon>
        <taxon>Stramenopiles</taxon>
        <taxon>Oomycota</taxon>
        <taxon>Peronosporomycetes</taxon>
        <taxon>Peronosporales</taxon>
        <taxon>Peronosporaceae</taxon>
        <taxon>Phytophthora</taxon>
    </lineage>
</organism>
<dbReference type="EMBL" id="QXFT01002021">
    <property type="protein sequence ID" value="KAE9305496.1"/>
    <property type="molecule type" value="Genomic_DNA"/>
</dbReference>
<accession>A0A6A4DBN7</accession>
<comment type="caution">
    <text evidence="4">The sequence shown here is derived from an EMBL/GenBank/DDBJ whole genome shotgun (WGS) entry which is preliminary data.</text>
</comment>
<evidence type="ECO:0000313" key="5">
    <source>
        <dbReference type="Proteomes" id="UP000429607"/>
    </source>
</evidence>
<dbReference type="EMBL" id="QXFU01001210">
    <property type="protein sequence ID" value="KAE9007786.1"/>
    <property type="molecule type" value="Genomic_DNA"/>
</dbReference>
<dbReference type="AlphaFoldDB" id="A0A6A4DBN7"/>
<dbReference type="EMBL" id="QXFV01000886">
    <property type="protein sequence ID" value="KAE9022358.1"/>
    <property type="molecule type" value="Genomic_DNA"/>
</dbReference>
<sequence>MYILFFAAGMSVAWSQSLIANSACVVVCYTIITIASTDKIILVAKCCCLPH</sequence>
<evidence type="ECO:0000313" key="2">
    <source>
        <dbReference type="EMBL" id="KAE9007786.1"/>
    </source>
</evidence>
<feature type="chain" id="PRO_5036167361" evidence="1">
    <location>
        <begin position="16"/>
        <end position="51"/>
    </location>
</feature>
<keyword evidence="1" id="KW-0732">Signal</keyword>
<name>A0A6A4DBN7_9STRA</name>
<feature type="signal peptide" evidence="1">
    <location>
        <begin position="1"/>
        <end position="15"/>
    </location>
</feature>
<gene>
    <name evidence="3" type="ORF">PR001_g13160</name>
    <name evidence="2" type="ORF">PR002_g16093</name>
    <name evidence="4" type="ORF">PR003_g21481</name>
</gene>
<evidence type="ECO:0000256" key="1">
    <source>
        <dbReference type="SAM" id="SignalP"/>
    </source>
</evidence>
<reference evidence="4 6" key="1">
    <citation type="submission" date="2018-08" db="EMBL/GenBank/DDBJ databases">
        <title>Genomic investigation of the strawberry pathogen Phytophthora fragariae indicates pathogenicity is determined by transcriptional variation in three key races.</title>
        <authorList>
            <person name="Adams T.M."/>
            <person name="Armitage A.D."/>
            <person name="Sobczyk M.K."/>
            <person name="Bates H.J."/>
            <person name="Dunwell J.M."/>
            <person name="Nellist C.F."/>
            <person name="Harrison R.J."/>
        </authorList>
    </citation>
    <scope>NUCLEOTIDE SEQUENCE [LARGE SCALE GENOMIC DNA]</scope>
    <source>
        <strain evidence="3 5">SCRP249</strain>
        <strain evidence="2 7">SCRP324</strain>
        <strain evidence="4 6">SCRP333</strain>
    </source>
</reference>
<protein>
    <submittedName>
        <fullName evidence="4">Uncharacterized protein</fullName>
    </submittedName>
</protein>
<evidence type="ECO:0000313" key="3">
    <source>
        <dbReference type="EMBL" id="KAE9022358.1"/>
    </source>
</evidence>
<proteinExistence type="predicted"/>
<dbReference type="Proteomes" id="UP000434957">
    <property type="component" value="Unassembled WGS sequence"/>
</dbReference>
<evidence type="ECO:0000313" key="4">
    <source>
        <dbReference type="EMBL" id="KAE9305496.1"/>
    </source>
</evidence>
<dbReference type="Proteomes" id="UP000435112">
    <property type="component" value="Unassembled WGS sequence"/>
</dbReference>
<evidence type="ECO:0000313" key="6">
    <source>
        <dbReference type="Proteomes" id="UP000434957"/>
    </source>
</evidence>
<evidence type="ECO:0000313" key="7">
    <source>
        <dbReference type="Proteomes" id="UP000435112"/>
    </source>
</evidence>
<dbReference type="Proteomes" id="UP000429607">
    <property type="component" value="Unassembled WGS sequence"/>
</dbReference>